<organism evidence="1 2">
    <name type="scientific">Hydnum rufescens UP504</name>
    <dbReference type="NCBI Taxonomy" id="1448309"/>
    <lineage>
        <taxon>Eukaryota</taxon>
        <taxon>Fungi</taxon>
        <taxon>Dikarya</taxon>
        <taxon>Basidiomycota</taxon>
        <taxon>Agaricomycotina</taxon>
        <taxon>Agaricomycetes</taxon>
        <taxon>Cantharellales</taxon>
        <taxon>Hydnaceae</taxon>
        <taxon>Hydnum</taxon>
    </lineage>
</organism>
<accession>A0A9P6ADK5</accession>
<evidence type="ECO:0000313" key="2">
    <source>
        <dbReference type="Proteomes" id="UP000886523"/>
    </source>
</evidence>
<comment type="caution">
    <text evidence="1">The sequence shown here is derived from an EMBL/GenBank/DDBJ whole genome shotgun (WGS) entry which is preliminary data.</text>
</comment>
<gene>
    <name evidence="1" type="ORF">BS47DRAFT_1386373</name>
</gene>
<keyword evidence="2" id="KW-1185">Reference proteome</keyword>
<evidence type="ECO:0008006" key="3">
    <source>
        <dbReference type="Google" id="ProtNLM"/>
    </source>
</evidence>
<dbReference type="EMBL" id="MU129300">
    <property type="protein sequence ID" value="KAF9503794.1"/>
    <property type="molecule type" value="Genomic_DNA"/>
</dbReference>
<protein>
    <recommendedName>
        <fullName evidence="3">Protein kinase domain-containing protein</fullName>
    </recommendedName>
</protein>
<dbReference type="Proteomes" id="UP000886523">
    <property type="component" value="Unassembled WGS sequence"/>
</dbReference>
<name>A0A9P6ADK5_9AGAM</name>
<dbReference type="AlphaFoldDB" id="A0A9P6ADK5"/>
<sequence length="326" mass="36639">MSVNTALNAISALTIHGLITDTEGANIPMILHRTVAPLDLVPLLRLDEGAPPEVVYGPFIPRPPSTLPETGDLHVQLILAEEKGWGRSSFVHEVNVLPATTLPAHLPPLVLKVARSKRRAEIAREAWFYDELECLQGVVLPRCYGWFEAELAEGQSFGPSTRATRRSSDSEDSNLEWRFEDSKQLTEMSHSRDYVSVLLLEKMGGKLPIGVPLVMTWCKWYLHRMNYHLRINFSKGIYDMYGEIAQLGVDHRDIRYSNMLAAPQGPATLPSLPSPFTGRIYTHRMIDIESCEKTNGETSILTDWAASWIHSIVRNLPDGCIIEPWD</sequence>
<evidence type="ECO:0000313" key="1">
    <source>
        <dbReference type="EMBL" id="KAF9503794.1"/>
    </source>
</evidence>
<proteinExistence type="predicted"/>
<reference evidence="1" key="1">
    <citation type="journal article" date="2020" name="Nat. Commun.">
        <title>Large-scale genome sequencing of mycorrhizal fungi provides insights into the early evolution of symbiotic traits.</title>
        <authorList>
            <person name="Miyauchi S."/>
            <person name="Kiss E."/>
            <person name="Kuo A."/>
            <person name="Drula E."/>
            <person name="Kohler A."/>
            <person name="Sanchez-Garcia M."/>
            <person name="Morin E."/>
            <person name="Andreopoulos B."/>
            <person name="Barry K.W."/>
            <person name="Bonito G."/>
            <person name="Buee M."/>
            <person name="Carver A."/>
            <person name="Chen C."/>
            <person name="Cichocki N."/>
            <person name="Clum A."/>
            <person name="Culley D."/>
            <person name="Crous P.W."/>
            <person name="Fauchery L."/>
            <person name="Girlanda M."/>
            <person name="Hayes R.D."/>
            <person name="Keri Z."/>
            <person name="LaButti K."/>
            <person name="Lipzen A."/>
            <person name="Lombard V."/>
            <person name="Magnuson J."/>
            <person name="Maillard F."/>
            <person name="Murat C."/>
            <person name="Nolan M."/>
            <person name="Ohm R.A."/>
            <person name="Pangilinan J."/>
            <person name="Pereira M.F."/>
            <person name="Perotto S."/>
            <person name="Peter M."/>
            <person name="Pfister S."/>
            <person name="Riley R."/>
            <person name="Sitrit Y."/>
            <person name="Stielow J.B."/>
            <person name="Szollosi G."/>
            <person name="Zifcakova L."/>
            <person name="Stursova M."/>
            <person name="Spatafora J.W."/>
            <person name="Tedersoo L."/>
            <person name="Vaario L.M."/>
            <person name="Yamada A."/>
            <person name="Yan M."/>
            <person name="Wang P."/>
            <person name="Xu J."/>
            <person name="Bruns T."/>
            <person name="Baldrian P."/>
            <person name="Vilgalys R."/>
            <person name="Dunand C."/>
            <person name="Henrissat B."/>
            <person name="Grigoriev I.V."/>
            <person name="Hibbett D."/>
            <person name="Nagy L.G."/>
            <person name="Martin F.M."/>
        </authorList>
    </citation>
    <scope>NUCLEOTIDE SEQUENCE</scope>
    <source>
        <strain evidence="1">UP504</strain>
    </source>
</reference>